<proteinExistence type="predicted"/>
<evidence type="ECO:0008006" key="3">
    <source>
        <dbReference type="Google" id="ProtNLM"/>
    </source>
</evidence>
<accession>A0A2S6N9N5</accession>
<name>A0A2S6N9N5_RHOGL</name>
<dbReference type="EMBL" id="NHRY01000192">
    <property type="protein sequence ID" value="PPQ31325.1"/>
    <property type="molecule type" value="Genomic_DNA"/>
</dbReference>
<sequence>MKITFDPAKNARNILERDLPFDLVANLDWDTAIAREDRRRDYGERRMQVLGLIGVRLHVAVVTYRDDAVHVISLRKANWKEVRWYDTARG</sequence>
<dbReference type="Gene3D" id="3.10.450.530">
    <property type="entry name" value="Ribonuclease toxin, BrnT, of type II toxin-antitoxin system"/>
    <property type="match status" value="1"/>
</dbReference>
<gene>
    <name evidence="1" type="ORF">CCS01_17505</name>
</gene>
<evidence type="ECO:0000313" key="2">
    <source>
        <dbReference type="Proteomes" id="UP000239724"/>
    </source>
</evidence>
<evidence type="ECO:0000313" key="1">
    <source>
        <dbReference type="EMBL" id="PPQ31325.1"/>
    </source>
</evidence>
<dbReference type="Pfam" id="PF04365">
    <property type="entry name" value="BrnT_toxin"/>
    <property type="match status" value="1"/>
</dbReference>
<keyword evidence="2" id="KW-1185">Reference proteome</keyword>
<reference evidence="1 2" key="1">
    <citation type="journal article" date="2018" name="Arch. Microbiol.">
        <title>New insights into the metabolic potential of the phototrophic purple bacterium Rhodopila globiformis DSM 161(T) from its draft genome sequence and evidence for a vanadium-dependent nitrogenase.</title>
        <authorList>
            <person name="Imhoff J.F."/>
            <person name="Rahn T."/>
            <person name="Kunzel S."/>
            <person name="Neulinger S.C."/>
        </authorList>
    </citation>
    <scope>NUCLEOTIDE SEQUENCE [LARGE SCALE GENOMIC DNA]</scope>
    <source>
        <strain evidence="1 2">DSM 161</strain>
    </source>
</reference>
<dbReference type="Proteomes" id="UP000239724">
    <property type="component" value="Unassembled WGS sequence"/>
</dbReference>
<dbReference type="InterPro" id="IPR007460">
    <property type="entry name" value="BrnT_toxin"/>
</dbReference>
<dbReference type="InterPro" id="IPR038573">
    <property type="entry name" value="BrnT_sf"/>
</dbReference>
<dbReference type="AlphaFoldDB" id="A0A2S6N9N5"/>
<protein>
    <recommendedName>
        <fullName evidence="3">BrnT family toxin</fullName>
    </recommendedName>
</protein>
<organism evidence="1 2">
    <name type="scientific">Rhodopila globiformis</name>
    <name type="common">Rhodopseudomonas globiformis</name>
    <dbReference type="NCBI Taxonomy" id="1071"/>
    <lineage>
        <taxon>Bacteria</taxon>
        <taxon>Pseudomonadati</taxon>
        <taxon>Pseudomonadota</taxon>
        <taxon>Alphaproteobacteria</taxon>
        <taxon>Acetobacterales</taxon>
        <taxon>Acetobacteraceae</taxon>
        <taxon>Rhodopila</taxon>
    </lineage>
</organism>
<comment type="caution">
    <text evidence="1">The sequence shown here is derived from an EMBL/GenBank/DDBJ whole genome shotgun (WGS) entry which is preliminary data.</text>
</comment>
<dbReference type="OrthoDB" id="9798158at2"/>
<dbReference type="RefSeq" id="WP_104520114.1">
    <property type="nucleotide sequence ID" value="NZ_NHRY01000192.1"/>
</dbReference>